<proteinExistence type="predicted"/>
<evidence type="ECO:0000313" key="2">
    <source>
        <dbReference type="Proteomes" id="UP000007801"/>
    </source>
</evidence>
<dbReference type="AlphaFoldDB" id="A0A0P8XUD2"/>
<organism evidence="1 2">
    <name type="scientific">Drosophila ananassae</name>
    <name type="common">Fruit fly</name>
    <dbReference type="NCBI Taxonomy" id="7217"/>
    <lineage>
        <taxon>Eukaryota</taxon>
        <taxon>Metazoa</taxon>
        <taxon>Ecdysozoa</taxon>
        <taxon>Arthropoda</taxon>
        <taxon>Hexapoda</taxon>
        <taxon>Insecta</taxon>
        <taxon>Pterygota</taxon>
        <taxon>Neoptera</taxon>
        <taxon>Endopterygota</taxon>
        <taxon>Diptera</taxon>
        <taxon>Brachycera</taxon>
        <taxon>Muscomorpha</taxon>
        <taxon>Ephydroidea</taxon>
        <taxon>Drosophilidae</taxon>
        <taxon>Drosophila</taxon>
        <taxon>Sophophora</taxon>
    </lineage>
</organism>
<evidence type="ECO:0000313" key="1">
    <source>
        <dbReference type="EMBL" id="KPU78330.1"/>
    </source>
</evidence>
<sequence>MPLTAPLRNIKTRRDSSVVGGFVGNAHARRACNSCCSPKCRCRFHTSPSVEEIGRRVIPMTTSLDDGLRTPSASLIKRQLTG</sequence>
<name>A0A0P8XUD2_DROAN</name>
<accession>A0A0P8XUD2</accession>
<dbReference type="Proteomes" id="UP000007801">
    <property type="component" value="Unassembled WGS sequence"/>
</dbReference>
<reference evidence="1 2" key="1">
    <citation type="journal article" date="2007" name="Nature">
        <title>Evolution of genes and genomes on the Drosophila phylogeny.</title>
        <authorList>
            <consortium name="Drosophila 12 Genomes Consortium"/>
            <person name="Clark A.G."/>
            <person name="Eisen M.B."/>
            <person name="Smith D.R."/>
            <person name="Bergman C.M."/>
            <person name="Oliver B."/>
            <person name="Markow T.A."/>
            <person name="Kaufman T.C."/>
            <person name="Kellis M."/>
            <person name="Gelbart W."/>
            <person name="Iyer V.N."/>
            <person name="Pollard D.A."/>
            <person name="Sackton T.B."/>
            <person name="Larracuente A.M."/>
            <person name="Singh N.D."/>
            <person name="Abad J.P."/>
            <person name="Abt D.N."/>
            <person name="Adryan B."/>
            <person name="Aguade M."/>
            <person name="Akashi H."/>
            <person name="Anderson W.W."/>
            <person name="Aquadro C.F."/>
            <person name="Ardell D.H."/>
            <person name="Arguello R."/>
            <person name="Artieri C.G."/>
            <person name="Barbash D.A."/>
            <person name="Barker D."/>
            <person name="Barsanti P."/>
            <person name="Batterham P."/>
            <person name="Batzoglou S."/>
            <person name="Begun D."/>
            <person name="Bhutkar A."/>
            <person name="Blanco E."/>
            <person name="Bosak S.A."/>
            <person name="Bradley R.K."/>
            <person name="Brand A.D."/>
            <person name="Brent M.R."/>
            <person name="Brooks A.N."/>
            <person name="Brown R.H."/>
            <person name="Butlin R.K."/>
            <person name="Caggese C."/>
            <person name="Calvi B.R."/>
            <person name="Bernardo de Carvalho A."/>
            <person name="Caspi A."/>
            <person name="Castrezana S."/>
            <person name="Celniker S.E."/>
            <person name="Chang J.L."/>
            <person name="Chapple C."/>
            <person name="Chatterji S."/>
            <person name="Chinwalla A."/>
            <person name="Civetta A."/>
            <person name="Clifton S.W."/>
            <person name="Comeron J.M."/>
            <person name="Costello J.C."/>
            <person name="Coyne J.A."/>
            <person name="Daub J."/>
            <person name="David R.G."/>
            <person name="Delcher A.L."/>
            <person name="Delehaunty K."/>
            <person name="Do C.B."/>
            <person name="Ebling H."/>
            <person name="Edwards K."/>
            <person name="Eickbush T."/>
            <person name="Evans J.D."/>
            <person name="Filipski A."/>
            <person name="Findeiss S."/>
            <person name="Freyhult E."/>
            <person name="Fulton L."/>
            <person name="Fulton R."/>
            <person name="Garcia A.C."/>
            <person name="Gardiner A."/>
            <person name="Garfield D.A."/>
            <person name="Garvin B.E."/>
            <person name="Gibson G."/>
            <person name="Gilbert D."/>
            <person name="Gnerre S."/>
            <person name="Godfrey J."/>
            <person name="Good R."/>
            <person name="Gotea V."/>
            <person name="Gravely B."/>
            <person name="Greenberg A.J."/>
            <person name="Griffiths-Jones S."/>
            <person name="Gross S."/>
            <person name="Guigo R."/>
            <person name="Gustafson E.A."/>
            <person name="Haerty W."/>
            <person name="Hahn M.W."/>
            <person name="Halligan D.L."/>
            <person name="Halpern A.L."/>
            <person name="Halter G.M."/>
            <person name="Han M.V."/>
            <person name="Heger A."/>
            <person name="Hillier L."/>
            <person name="Hinrichs A.S."/>
            <person name="Holmes I."/>
            <person name="Hoskins R.A."/>
            <person name="Hubisz M.J."/>
            <person name="Hultmark D."/>
            <person name="Huntley M.A."/>
            <person name="Jaffe D.B."/>
            <person name="Jagadeeshan S."/>
            <person name="Jeck W.R."/>
            <person name="Johnson J."/>
            <person name="Jones C.D."/>
            <person name="Jordan W.C."/>
            <person name="Karpen G.H."/>
            <person name="Kataoka E."/>
            <person name="Keightley P.D."/>
            <person name="Kheradpour P."/>
            <person name="Kirkness E.F."/>
            <person name="Koerich L.B."/>
            <person name="Kristiansen K."/>
            <person name="Kudrna D."/>
            <person name="Kulathinal R.J."/>
            <person name="Kumar S."/>
            <person name="Kwok R."/>
            <person name="Lander E."/>
            <person name="Langley C.H."/>
            <person name="Lapoint R."/>
            <person name="Lazzaro B.P."/>
            <person name="Lee S.J."/>
            <person name="Levesque L."/>
            <person name="Li R."/>
            <person name="Lin C.F."/>
            <person name="Lin M.F."/>
            <person name="Lindblad-Toh K."/>
            <person name="Llopart A."/>
            <person name="Long M."/>
            <person name="Low L."/>
            <person name="Lozovsky E."/>
            <person name="Lu J."/>
            <person name="Luo M."/>
            <person name="Machado C.A."/>
            <person name="Makalowski W."/>
            <person name="Marzo M."/>
            <person name="Matsuda M."/>
            <person name="Matzkin L."/>
            <person name="McAllister B."/>
            <person name="McBride C.S."/>
            <person name="McKernan B."/>
            <person name="McKernan K."/>
            <person name="Mendez-Lago M."/>
            <person name="Minx P."/>
            <person name="Mollenhauer M.U."/>
            <person name="Montooth K."/>
            <person name="Mount S.M."/>
            <person name="Mu X."/>
            <person name="Myers E."/>
            <person name="Negre B."/>
            <person name="Newfeld S."/>
            <person name="Nielsen R."/>
            <person name="Noor M.A."/>
            <person name="O'Grady P."/>
            <person name="Pachter L."/>
            <person name="Papaceit M."/>
            <person name="Parisi M.J."/>
            <person name="Parisi M."/>
            <person name="Parts L."/>
            <person name="Pedersen J.S."/>
            <person name="Pesole G."/>
            <person name="Phillippy A.M."/>
            <person name="Ponting C.P."/>
            <person name="Pop M."/>
            <person name="Porcelli D."/>
            <person name="Powell J.R."/>
            <person name="Prohaska S."/>
            <person name="Pruitt K."/>
            <person name="Puig M."/>
            <person name="Quesneville H."/>
            <person name="Ram K.R."/>
            <person name="Rand D."/>
            <person name="Rasmussen M.D."/>
            <person name="Reed L.K."/>
            <person name="Reenan R."/>
            <person name="Reily A."/>
            <person name="Remington K.A."/>
            <person name="Rieger T.T."/>
            <person name="Ritchie M.G."/>
            <person name="Robin C."/>
            <person name="Rogers Y.H."/>
            <person name="Rohde C."/>
            <person name="Rozas J."/>
            <person name="Rubenfield M.J."/>
            <person name="Ruiz A."/>
            <person name="Russo S."/>
            <person name="Salzberg S.L."/>
            <person name="Sanchez-Gracia A."/>
            <person name="Saranga D.J."/>
            <person name="Sato H."/>
            <person name="Schaeffer S.W."/>
            <person name="Schatz M.C."/>
            <person name="Schlenke T."/>
            <person name="Schwartz R."/>
            <person name="Segarra C."/>
            <person name="Singh R.S."/>
            <person name="Sirot L."/>
            <person name="Sirota M."/>
            <person name="Sisneros N.B."/>
            <person name="Smith C.D."/>
            <person name="Smith T.F."/>
            <person name="Spieth J."/>
            <person name="Stage D.E."/>
            <person name="Stark A."/>
            <person name="Stephan W."/>
            <person name="Strausberg R.L."/>
            <person name="Strempel S."/>
            <person name="Sturgill D."/>
            <person name="Sutton G."/>
            <person name="Sutton G.G."/>
            <person name="Tao W."/>
            <person name="Teichmann S."/>
            <person name="Tobari Y.N."/>
            <person name="Tomimura Y."/>
            <person name="Tsolas J.M."/>
            <person name="Valente V.L."/>
            <person name="Venter E."/>
            <person name="Venter J.C."/>
            <person name="Vicario S."/>
            <person name="Vieira F.G."/>
            <person name="Vilella A.J."/>
            <person name="Villasante A."/>
            <person name="Walenz B."/>
            <person name="Wang J."/>
            <person name="Wasserman M."/>
            <person name="Watts T."/>
            <person name="Wilson D."/>
            <person name="Wilson R.K."/>
            <person name="Wing R.A."/>
            <person name="Wolfner M.F."/>
            <person name="Wong A."/>
            <person name="Wong G.K."/>
            <person name="Wu C.I."/>
            <person name="Wu G."/>
            <person name="Yamamoto D."/>
            <person name="Yang H.P."/>
            <person name="Yang S.P."/>
            <person name="Yorke J.A."/>
            <person name="Yoshida K."/>
            <person name="Zdobnov E."/>
            <person name="Zhang P."/>
            <person name="Zhang Y."/>
            <person name="Zimin A.V."/>
            <person name="Baldwin J."/>
            <person name="Abdouelleil A."/>
            <person name="Abdulkadir J."/>
            <person name="Abebe A."/>
            <person name="Abera B."/>
            <person name="Abreu J."/>
            <person name="Acer S.C."/>
            <person name="Aftuck L."/>
            <person name="Alexander A."/>
            <person name="An P."/>
            <person name="Anderson E."/>
            <person name="Anderson S."/>
            <person name="Arachi H."/>
            <person name="Azer M."/>
            <person name="Bachantsang P."/>
            <person name="Barry A."/>
            <person name="Bayul T."/>
            <person name="Berlin A."/>
            <person name="Bessette D."/>
            <person name="Bloom T."/>
            <person name="Blye J."/>
            <person name="Boguslavskiy L."/>
            <person name="Bonnet C."/>
            <person name="Boukhgalter B."/>
            <person name="Bourzgui I."/>
            <person name="Brown A."/>
            <person name="Cahill P."/>
            <person name="Channer S."/>
            <person name="Cheshatsang Y."/>
            <person name="Chuda L."/>
            <person name="Citroen M."/>
            <person name="Collymore A."/>
            <person name="Cooke P."/>
            <person name="Costello M."/>
            <person name="D'Aco K."/>
            <person name="Daza R."/>
            <person name="De Haan G."/>
            <person name="DeGray S."/>
            <person name="DeMaso C."/>
            <person name="Dhargay N."/>
            <person name="Dooley K."/>
            <person name="Dooley E."/>
            <person name="Doricent M."/>
            <person name="Dorje P."/>
            <person name="Dorjee K."/>
            <person name="Dupes A."/>
            <person name="Elong R."/>
            <person name="Falk J."/>
            <person name="Farina A."/>
            <person name="Faro S."/>
            <person name="Ferguson D."/>
            <person name="Fisher S."/>
            <person name="Foley C.D."/>
            <person name="Franke A."/>
            <person name="Friedrich D."/>
            <person name="Gadbois L."/>
            <person name="Gearin G."/>
            <person name="Gearin C.R."/>
            <person name="Giannoukos G."/>
            <person name="Goode T."/>
            <person name="Graham J."/>
            <person name="Grandbois E."/>
            <person name="Grewal S."/>
            <person name="Gyaltsen K."/>
            <person name="Hafez N."/>
            <person name="Hagos B."/>
            <person name="Hall J."/>
            <person name="Henson C."/>
            <person name="Hollinger A."/>
            <person name="Honan T."/>
            <person name="Huard M.D."/>
            <person name="Hughes L."/>
            <person name="Hurhula B."/>
            <person name="Husby M.E."/>
            <person name="Kamat A."/>
            <person name="Kanga B."/>
            <person name="Kashin S."/>
            <person name="Khazanovich D."/>
            <person name="Kisner P."/>
            <person name="Lance K."/>
            <person name="Lara M."/>
            <person name="Lee W."/>
            <person name="Lennon N."/>
            <person name="Letendre F."/>
            <person name="LeVine R."/>
            <person name="Lipovsky A."/>
            <person name="Liu X."/>
            <person name="Liu J."/>
            <person name="Liu S."/>
            <person name="Lokyitsang T."/>
            <person name="Lokyitsang Y."/>
            <person name="Lubonja R."/>
            <person name="Lui A."/>
            <person name="MacDonald P."/>
            <person name="Magnisalis V."/>
            <person name="Maru K."/>
            <person name="Matthews C."/>
            <person name="McCusker W."/>
            <person name="McDonough S."/>
            <person name="Mehta T."/>
            <person name="Meldrim J."/>
            <person name="Meneus L."/>
            <person name="Mihai O."/>
            <person name="Mihalev A."/>
            <person name="Mihova T."/>
            <person name="Mittelman R."/>
            <person name="Mlenga V."/>
            <person name="Montmayeur A."/>
            <person name="Mulrain L."/>
            <person name="Navidi A."/>
            <person name="Naylor J."/>
            <person name="Negash T."/>
            <person name="Nguyen T."/>
            <person name="Nguyen N."/>
            <person name="Nicol R."/>
            <person name="Norbu C."/>
            <person name="Norbu N."/>
            <person name="Novod N."/>
            <person name="O'Neill B."/>
            <person name="Osman S."/>
            <person name="Markiewicz E."/>
            <person name="Oyono O.L."/>
            <person name="Patti C."/>
            <person name="Phunkhang P."/>
            <person name="Pierre F."/>
            <person name="Priest M."/>
            <person name="Raghuraman S."/>
            <person name="Rege F."/>
            <person name="Reyes R."/>
            <person name="Rise C."/>
            <person name="Rogov P."/>
            <person name="Ross K."/>
            <person name="Ryan E."/>
            <person name="Settipalli S."/>
            <person name="Shea T."/>
            <person name="Sherpa N."/>
            <person name="Shi L."/>
            <person name="Shih D."/>
            <person name="Sparrow T."/>
            <person name="Spaulding J."/>
            <person name="Stalker J."/>
            <person name="Stange-Thomann N."/>
            <person name="Stavropoulos S."/>
            <person name="Stone C."/>
            <person name="Strader C."/>
            <person name="Tesfaye S."/>
            <person name="Thomson T."/>
            <person name="Thoulutsang Y."/>
            <person name="Thoulutsang D."/>
            <person name="Topham K."/>
            <person name="Topping I."/>
            <person name="Tsamla T."/>
            <person name="Vassiliev H."/>
            <person name="Vo A."/>
            <person name="Wangchuk T."/>
            <person name="Wangdi T."/>
            <person name="Weiand M."/>
            <person name="Wilkinson J."/>
            <person name="Wilson A."/>
            <person name="Yadav S."/>
            <person name="Young G."/>
            <person name="Yu Q."/>
            <person name="Zembek L."/>
            <person name="Zhong D."/>
            <person name="Zimmer A."/>
            <person name="Zwirko Z."/>
            <person name="Jaffe D.B."/>
            <person name="Alvarez P."/>
            <person name="Brockman W."/>
            <person name="Butler J."/>
            <person name="Chin C."/>
            <person name="Gnerre S."/>
            <person name="Grabherr M."/>
            <person name="Kleber M."/>
            <person name="Mauceli E."/>
            <person name="MacCallum I."/>
        </authorList>
    </citation>
    <scope>NUCLEOTIDE SEQUENCE [LARGE SCALE GENOMIC DNA]</scope>
    <source>
        <strain evidence="2">Tucson 14024-0371.13</strain>
    </source>
</reference>
<dbReference type="InParanoid" id="A0A0P8XUD2"/>
<protein>
    <submittedName>
        <fullName evidence="1">Uncharacterized protein</fullName>
    </submittedName>
</protein>
<dbReference type="EMBL" id="CH902618">
    <property type="protein sequence ID" value="KPU78330.1"/>
    <property type="molecule type" value="Genomic_DNA"/>
</dbReference>
<keyword evidence="2" id="KW-1185">Reference proteome</keyword>
<gene>
    <name evidence="1" type="primary">Dana\GF28126</name>
    <name evidence="1" type="ORF">GF28126</name>
</gene>